<evidence type="ECO:0000313" key="1">
    <source>
        <dbReference type="EMBL" id="GGG82951.1"/>
    </source>
</evidence>
<evidence type="ECO:0000313" key="2">
    <source>
        <dbReference type="Proteomes" id="UP000600247"/>
    </source>
</evidence>
<protein>
    <submittedName>
        <fullName evidence="1">Uncharacterized protein</fullName>
    </submittedName>
</protein>
<name>A0A917HLV8_9BACL</name>
<sequence>MNAQQLMKIVQDQKKEVIIDGDVIKEKTNEFENFYQLIKNNGVWEFSEMNFERKPSPEKQDEIIFLDESKAINYFFIRVYKKLVFTTVFSANNPIYEISDINALQQLFDKLGITSEYYSFQTIKPQIVFGEADRDQLIISYIDRNQQKRFTTNRLKLERGVFVMYRLTYSLYLLKSLEDRMMKEHVLIDRFHDDEIELFLK</sequence>
<dbReference type="RefSeq" id="WP_188891792.1">
    <property type="nucleotide sequence ID" value="NZ_BMHY01000011.1"/>
</dbReference>
<dbReference type="Proteomes" id="UP000600247">
    <property type="component" value="Unassembled WGS sequence"/>
</dbReference>
<gene>
    <name evidence="1" type="ORF">GCM10010918_45600</name>
</gene>
<accession>A0A917HLV8</accession>
<proteinExistence type="predicted"/>
<dbReference type="EMBL" id="BMHY01000011">
    <property type="protein sequence ID" value="GGG82951.1"/>
    <property type="molecule type" value="Genomic_DNA"/>
</dbReference>
<keyword evidence="2" id="KW-1185">Reference proteome</keyword>
<comment type="caution">
    <text evidence="1">The sequence shown here is derived from an EMBL/GenBank/DDBJ whole genome shotgun (WGS) entry which is preliminary data.</text>
</comment>
<dbReference type="AlphaFoldDB" id="A0A917HLV8"/>
<reference evidence="1 2" key="1">
    <citation type="journal article" date="2014" name="Int. J. Syst. Evol. Microbiol.">
        <title>Complete genome sequence of Corynebacterium casei LMG S-19264T (=DSM 44701T), isolated from a smear-ripened cheese.</title>
        <authorList>
            <consortium name="US DOE Joint Genome Institute (JGI-PGF)"/>
            <person name="Walter F."/>
            <person name="Albersmeier A."/>
            <person name="Kalinowski J."/>
            <person name="Ruckert C."/>
        </authorList>
    </citation>
    <scope>NUCLEOTIDE SEQUENCE [LARGE SCALE GENOMIC DNA]</scope>
    <source>
        <strain evidence="1 2">CGMCC 1.15286</strain>
    </source>
</reference>
<organism evidence="1 2">
    <name type="scientific">Paenibacillus radicis</name>
    <name type="common">ex Gao et al. 2016</name>
    <dbReference type="NCBI Taxonomy" id="1737354"/>
    <lineage>
        <taxon>Bacteria</taxon>
        <taxon>Bacillati</taxon>
        <taxon>Bacillota</taxon>
        <taxon>Bacilli</taxon>
        <taxon>Bacillales</taxon>
        <taxon>Paenibacillaceae</taxon>
        <taxon>Paenibacillus</taxon>
    </lineage>
</organism>